<dbReference type="PROSITE" id="PS50893">
    <property type="entry name" value="ABC_TRANSPORTER_2"/>
    <property type="match status" value="1"/>
</dbReference>
<evidence type="ECO:0000256" key="2">
    <source>
        <dbReference type="ARBA" id="ARBA00022448"/>
    </source>
</evidence>
<evidence type="ECO:0000313" key="7">
    <source>
        <dbReference type="Proteomes" id="UP000054742"/>
    </source>
</evidence>
<dbReference type="InterPro" id="IPR003439">
    <property type="entry name" value="ABC_transporter-like_ATP-bd"/>
</dbReference>
<dbReference type="PANTHER" id="PTHR43869:SF1">
    <property type="entry name" value="GLYCINE BETAINE_PROLINE BETAINE TRANSPORT SYSTEM ATP-BINDING PROTEIN PROV"/>
    <property type="match status" value="1"/>
</dbReference>
<proteinExistence type="inferred from homology"/>
<dbReference type="InterPro" id="IPR051921">
    <property type="entry name" value="ABC_osmolyte_uptake_ATP-bind"/>
</dbReference>
<dbReference type="RefSeq" id="WP_058441054.1">
    <property type="nucleotide sequence ID" value="NZ_CAAAHU010000009.1"/>
</dbReference>
<dbReference type="PATRIC" id="fig|29422.6.peg.1008"/>
<dbReference type="Proteomes" id="UP000054742">
    <property type="component" value="Unassembled WGS sequence"/>
</dbReference>
<evidence type="ECO:0000256" key="3">
    <source>
        <dbReference type="ARBA" id="ARBA00022741"/>
    </source>
</evidence>
<reference evidence="6 7" key="1">
    <citation type="submission" date="2015-11" db="EMBL/GenBank/DDBJ databases">
        <title>Genomic analysis of 38 Legionella species identifies large and diverse effector repertoires.</title>
        <authorList>
            <person name="Burstein D."/>
            <person name="Amaro F."/>
            <person name="Zusman T."/>
            <person name="Lifshitz Z."/>
            <person name="Cohen O."/>
            <person name="Gilbert J.A."/>
            <person name="Pupko T."/>
            <person name="Shuman H.A."/>
            <person name="Segal G."/>
        </authorList>
    </citation>
    <scope>NUCLEOTIDE SEQUENCE [LARGE SCALE GENOMIC DNA]</scope>
    <source>
        <strain evidence="6 7">ATCC 43878</strain>
    </source>
</reference>
<dbReference type="AlphaFoldDB" id="A0A0W0SP76"/>
<dbReference type="GO" id="GO:0016887">
    <property type="term" value="F:ATP hydrolysis activity"/>
    <property type="evidence" value="ECO:0007669"/>
    <property type="project" value="InterPro"/>
</dbReference>
<feature type="domain" description="ABC transporter" evidence="5">
    <location>
        <begin position="22"/>
        <end position="270"/>
    </location>
</feature>
<evidence type="ECO:0000256" key="1">
    <source>
        <dbReference type="ARBA" id="ARBA00005417"/>
    </source>
</evidence>
<protein>
    <submittedName>
        <fullName evidence="6">Spermidine/putrescine transport system ATP-binding protein PotA</fullName>
    </submittedName>
</protein>
<dbReference type="FunFam" id="3.40.50.300:FF:000201">
    <property type="entry name" value="Glycine betaine/L-proline ABC transporter ATP-binding protein"/>
    <property type="match status" value="1"/>
</dbReference>
<keyword evidence="4 6" id="KW-0067">ATP-binding</keyword>
<dbReference type="Gene3D" id="3.40.50.300">
    <property type="entry name" value="P-loop containing nucleotide triphosphate hydrolases"/>
    <property type="match status" value="1"/>
</dbReference>
<dbReference type="OrthoDB" id="9802264at2"/>
<dbReference type="InterPro" id="IPR022473">
    <property type="entry name" value="ABC_trnsptr_Choline_ATP-bd"/>
</dbReference>
<dbReference type="SUPFAM" id="SSF52540">
    <property type="entry name" value="P-loop containing nucleoside triphosphate hydrolases"/>
    <property type="match status" value="1"/>
</dbReference>
<dbReference type="Pfam" id="PF00005">
    <property type="entry name" value="ABC_tran"/>
    <property type="match status" value="1"/>
</dbReference>
<dbReference type="GO" id="GO:0015220">
    <property type="term" value="F:choline transmembrane transporter activity"/>
    <property type="evidence" value="ECO:0007669"/>
    <property type="project" value="InterPro"/>
</dbReference>
<dbReference type="NCBIfam" id="TIGR03415">
    <property type="entry name" value="ABC_choXWV_ATP"/>
    <property type="match status" value="1"/>
</dbReference>
<dbReference type="GO" id="GO:0005524">
    <property type="term" value="F:ATP binding"/>
    <property type="evidence" value="ECO:0007669"/>
    <property type="project" value="UniProtKB-KW"/>
</dbReference>
<evidence type="ECO:0000259" key="5">
    <source>
        <dbReference type="PROSITE" id="PS50893"/>
    </source>
</evidence>
<dbReference type="EMBL" id="LNXV01000007">
    <property type="protein sequence ID" value="KTC85163.1"/>
    <property type="molecule type" value="Genomic_DNA"/>
</dbReference>
<dbReference type="SMART" id="SM00382">
    <property type="entry name" value="AAA"/>
    <property type="match status" value="1"/>
</dbReference>
<dbReference type="GO" id="GO:0006970">
    <property type="term" value="P:response to osmotic stress"/>
    <property type="evidence" value="ECO:0007669"/>
    <property type="project" value="UniProtKB-ARBA"/>
</dbReference>
<evidence type="ECO:0000256" key="4">
    <source>
        <dbReference type="ARBA" id="ARBA00022840"/>
    </source>
</evidence>
<name>A0A0W0SP76_9GAMM</name>
<dbReference type="GO" id="GO:0055052">
    <property type="term" value="C:ATP-binding cassette (ABC) transporter complex, substrate-binding subunit-containing"/>
    <property type="evidence" value="ECO:0007669"/>
    <property type="project" value="InterPro"/>
</dbReference>
<dbReference type="STRING" id="29422.Lbru_0959"/>
<keyword evidence="7" id="KW-1185">Reference proteome</keyword>
<keyword evidence="3" id="KW-0547">Nucleotide-binding</keyword>
<dbReference type="PANTHER" id="PTHR43869">
    <property type="entry name" value="GLYCINE BETAINE/PROLINE BETAINE TRANSPORT SYSTEM ATP-BINDING PROTEIN PROV"/>
    <property type="match status" value="1"/>
</dbReference>
<organism evidence="6 7">
    <name type="scientific">Legionella brunensis</name>
    <dbReference type="NCBI Taxonomy" id="29422"/>
    <lineage>
        <taxon>Bacteria</taxon>
        <taxon>Pseudomonadati</taxon>
        <taxon>Pseudomonadota</taxon>
        <taxon>Gammaproteobacteria</taxon>
        <taxon>Legionellales</taxon>
        <taxon>Legionellaceae</taxon>
        <taxon>Legionella</taxon>
    </lineage>
</organism>
<dbReference type="PROSITE" id="PS00211">
    <property type="entry name" value="ABC_TRANSPORTER_1"/>
    <property type="match status" value="1"/>
</dbReference>
<dbReference type="InterPro" id="IPR003593">
    <property type="entry name" value="AAA+_ATPase"/>
</dbReference>
<gene>
    <name evidence="6" type="primary">potA_1</name>
    <name evidence="6" type="ORF">Lbru_0959</name>
</gene>
<accession>A0A0W0SP76</accession>
<dbReference type="InterPro" id="IPR027417">
    <property type="entry name" value="P-loop_NTPase"/>
</dbReference>
<dbReference type="InterPro" id="IPR017871">
    <property type="entry name" value="ABC_transporter-like_CS"/>
</dbReference>
<comment type="similarity">
    <text evidence="1">Belongs to the ABC transporter superfamily.</text>
</comment>
<evidence type="ECO:0000313" key="6">
    <source>
        <dbReference type="EMBL" id="KTC85163.1"/>
    </source>
</evidence>
<sequence>MTVAVELKNVDIIFGKNINEALALLDAGKTRSEILKETGKVIGCFGVNLTVREAEISVIMGLSGSGKSTILRAVNGLNRISRGNVLVRDGEKIVDIATCNEAILRHIRQKQIAMVFQQFALLPWLTVAENVGFGLALSGTSQANYKKRIDKQLKLVGLEQQWVNKLPHELSSGMQQRVGLARALAMEAPILLMDEPFSALDPLIRTKLQDELLQLQKTLKKTIIFVSHDLEEALKIGSHISIVENGRIVQTGRPEDIILHPVNDYVRDFVTNVNFLSVLTANNIMHRIDELEQDMQHWIWLDPHKTARFKLGKNNQVVAIERNGQVANWIPCIKAKSNLANKRSLIFWTNPSTVLKTVLLAFQSDDTVPVVLLNENHTFAGVICAIDLLSLMSNNRSVAKTKI</sequence>
<comment type="caution">
    <text evidence="6">The sequence shown here is derived from an EMBL/GenBank/DDBJ whole genome shotgun (WGS) entry which is preliminary data.</text>
</comment>
<keyword evidence="2" id="KW-0813">Transport</keyword>